<proteinExistence type="predicted"/>
<sequence length="136" mass="16104">MNPEKTHLYKRQYQQPIEEETPPQKRKSKTAATSDSRKRSKHKHIYKKIILHYGSASFSWGGQCEVCGRLDSTYKSSNWNPEELQVTGEGLYGEWRSICLTEIHRRYPEYTIMTLEHAKWVEWTGENDKEKKEDLP</sequence>
<feature type="region of interest" description="Disordered" evidence="1">
    <location>
        <begin position="1"/>
        <end position="41"/>
    </location>
</feature>
<evidence type="ECO:0000313" key="3">
    <source>
        <dbReference type="Proteomes" id="UP000719500"/>
    </source>
</evidence>
<dbReference type="Proteomes" id="UP000719500">
    <property type="component" value="Unassembled WGS sequence"/>
</dbReference>
<organism evidence="2 3">
    <name type="scientific">Oscillibacter valericigenes</name>
    <dbReference type="NCBI Taxonomy" id="351091"/>
    <lineage>
        <taxon>Bacteria</taxon>
        <taxon>Bacillati</taxon>
        <taxon>Bacillota</taxon>
        <taxon>Clostridia</taxon>
        <taxon>Eubacteriales</taxon>
        <taxon>Oscillospiraceae</taxon>
        <taxon>Oscillibacter</taxon>
    </lineage>
</organism>
<accession>A0ABS2FSY1</accession>
<evidence type="ECO:0000313" key="2">
    <source>
        <dbReference type="EMBL" id="MBM6850418.1"/>
    </source>
</evidence>
<protein>
    <submittedName>
        <fullName evidence="2">Uncharacterized protein</fullName>
    </submittedName>
</protein>
<keyword evidence="3" id="KW-1185">Reference proteome</keyword>
<evidence type="ECO:0000256" key="1">
    <source>
        <dbReference type="SAM" id="MobiDB-lite"/>
    </source>
</evidence>
<reference evidence="2 3" key="1">
    <citation type="journal article" date="2021" name="Sci. Rep.">
        <title>The distribution of antibiotic resistance genes in chicken gut microbiota commensals.</title>
        <authorList>
            <person name="Juricova H."/>
            <person name="Matiasovicova J."/>
            <person name="Kubasova T."/>
            <person name="Cejkova D."/>
            <person name="Rychlik I."/>
        </authorList>
    </citation>
    <scope>NUCLEOTIDE SEQUENCE [LARGE SCALE GENOMIC DNA]</scope>
    <source>
        <strain evidence="2 3">An411</strain>
    </source>
</reference>
<name>A0ABS2FSY1_9FIRM</name>
<gene>
    <name evidence="2" type="ORF">H9X91_03080</name>
</gene>
<dbReference type="EMBL" id="JACSNX010000002">
    <property type="protein sequence ID" value="MBM6850418.1"/>
    <property type="molecule type" value="Genomic_DNA"/>
</dbReference>
<comment type="caution">
    <text evidence="2">The sequence shown here is derived from an EMBL/GenBank/DDBJ whole genome shotgun (WGS) entry which is preliminary data.</text>
</comment>
<dbReference type="RefSeq" id="WP_204802378.1">
    <property type="nucleotide sequence ID" value="NZ_JACSNX010000002.1"/>
</dbReference>